<organism evidence="4 5">
    <name type="scientific">Tetraparma gracilis</name>
    <dbReference type="NCBI Taxonomy" id="2962635"/>
    <lineage>
        <taxon>Eukaryota</taxon>
        <taxon>Sar</taxon>
        <taxon>Stramenopiles</taxon>
        <taxon>Ochrophyta</taxon>
        <taxon>Bolidophyceae</taxon>
        <taxon>Parmales</taxon>
        <taxon>Triparmaceae</taxon>
        <taxon>Tetraparma</taxon>
    </lineage>
</organism>
<dbReference type="PANTHER" id="PTHR19384:SF84">
    <property type="entry name" value="METHIONINE SYNTHASE REDUCTASE"/>
    <property type="match status" value="1"/>
</dbReference>
<evidence type="ECO:0000259" key="3">
    <source>
        <dbReference type="PROSITE" id="PS50902"/>
    </source>
</evidence>
<dbReference type="SUPFAM" id="SSF52218">
    <property type="entry name" value="Flavoproteins"/>
    <property type="match status" value="1"/>
</dbReference>
<dbReference type="Proteomes" id="UP001165060">
    <property type="component" value="Unassembled WGS sequence"/>
</dbReference>
<evidence type="ECO:0000256" key="2">
    <source>
        <dbReference type="SAM" id="MobiDB-lite"/>
    </source>
</evidence>
<feature type="region of interest" description="Disordered" evidence="2">
    <location>
        <begin position="176"/>
        <end position="211"/>
    </location>
</feature>
<protein>
    <recommendedName>
        <fullName evidence="3">Flavodoxin-like domain-containing protein</fullName>
    </recommendedName>
</protein>
<keyword evidence="1" id="KW-0285">Flavoprotein</keyword>
<gene>
    <name evidence="4" type="ORF">TeGR_g3281</name>
</gene>
<feature type="compositionally biased region" description="Basic and acidic residues" evidence="2">
    <location>
        <begin position="176"/>
        <end position="186"/>
    </location>
</feature>
<dbReference type="Pfam" id="PF00258">
    <property type="entry name" value="Flavodoxin_1"/>
    <property type="match status" value="1"/>
</dbReference>
<reference evidence="4 5" key="1">
    <citation type="journal article" date="2023" name="Commun. Biol.">
        <title>Genome analysis of Parmales, the sister group of diatoms, reveals the evolutionary specialization of diatoms from phago-mixotrophs to photoautotrophs.</title>
        <authorList>
            <person name="Ban H."/>
            <person name="Sato S."/>
            <person name="Yoshikawa S."/>
            <person name="Yamada K."/>
            <person name="Nakamura Y."/>
            <person name="Ichinomiya M."/>
            <person name="Sato N."/>
            <person name="Blanc-Mathieu R."/>
            <person name="Endo H."/>
            <person name="Kuwata A."/>
            <person name="Ogata H."/>
        </authorList>
    </citation>
    <scope>NUCLEOTIDE SEQUENCE [LARGE SCALE GENOMIC DNA]</scope>
</reference>
<proteinExistence type="predicted"/>
<keyword evidence="5" id="KW-1185">Reference proteome</keyword>
<evidence type="ECO:0000256" key="1">
    <source>
        <dbReference type="ARBA" id="ARBA00022630"/>
    </source>
</evidence>
<dbReference type="PANTHER" id="PTHR19384">
    <property type="entry name" value="NITRIC OXIDE SYNTHASE-RELATED"/>
    <property type="match status" value="1"/>
</dbReference>
<feature type="non-terminal residue" evidence="4">
    <location>
        <position position="211"/>
    </location>
</feature>
<dbReference type="InterPro" id="IPR008254">
    <property type="entry name" value="Flavodoxin/NO_synth"/>
</dbReference>
<dbReference type="PROSITE" id="PS50902">
    <property type="entry name" value="FLAVODOXIN_LIKE"/>
    <property type="match status" value="1"/>
</dbReference>
<dbReference type="EMBL" id="BRYB01004751">
    <property type="protein sequence ID" value="GMI36159.1"/>
    <property type="molecule type" value="Genomic_DNA"/>
</dbReference>
<dbReference type="InterPro" id="IPR029039">
    <property type="entry name" value="Flavoprotein-like_sf"/>
</dbReference>
<accession>A0ABQ6MZP9</accession>
<feature type="domain" description="Flavodoxin-like" evidence="3">
    <location>
        <begin position="9"/>
        <end position="167"/>
    </location>
</feature>
<dbReference type="InterPro" id="IPR001094">
    <property type="entry name" value="Flavdoxin-like"/>
</dbReference>
<sequence>MPSPSPPPLHILYGSATGNSSHIATTLSSTLPPSSPFYSSVLLAPCDSAKKGAPVWDAWGRDPGRGGFRHPLIVVCSTTGNGDAPENANKFVRLVKRKPKGAERMARGLAYAVLGLGDTNYDQFCAAARAIDRGLALHGGRRAAQVASADEATGLEETVEPWVATVYAKLEAACRADRPGEEKKEPAPPAETEPAAPPRESKAGAVARVLA</sequence>
<feature type="compositionally biased region" description="Pro residues" evidence="2">
    <location>
        <begin position="187"/>
        <end position="197"/>
    </location>
</feature>
<comment type="caution">
    <text evidence="4">The sequence shown here is derived from an EMBL/GenBank/DDBJ whole genome shotgun (WGS) entry which is preliminary data.</text>
</comment>
<evidence type="ECO:0000313" key="5">
    <source>
        <dbReference type="Proteomes" id="UP001165060"/>
    </source>
</evidence>
<dbReference type="Gene3D" id="3.40.50.360">
    <property type="match status" value="1"/>
</dbReference>
<dbReference type="PRINTS" id="PR00369">
    <property type="entry name" value="FLAVODOXIN"/>
</dbReference>
<name>A0ABQ6MZP9_9STRA</name>
<evidence type="ECO:0000313" key="4">
    <source>
        <dbReference type="EMBL" id="GMI36159.1"/>
    </source>
</evidence>